<dbReference type="CDD" id="cd08999">
    <property type="entry name" value="GH43_ABN-like"/>
    <property type="match status" value="1"/>
</dbReference>
<evidence type="ECO:0000256" key="5">
    <source>
        <dbReference type="SAM" id="SignalP"/>
    </source>
</evidence>
<dbReference type="PANTHER" id="PTHR42812:SF5">
    <property type="entry name" value="ENDO-ARABINASE"/>
    <property type="match status" value="1"/>
</dbReference>
<feature type="chain" id="PRO_5046115444" evidence="5">
    <location>
        <begin position="26"/>
        <end position="489"/>
    </location>
</feature>
<dbReference type="SUPFAM" id="SSF75005">
    <property type="entry name" value="Arabinanase/levansucrase/invertase"/>
    <property type="match status" value="1"/>
</dbReference>
<gene>
    <name evidence="7" type="ORF">QCN29_24955</name>
</gene>
<evidence type="ECO:0000256" key="2">
    <source>
        <dbReference type="ARBA" id="ARBA00022801"/>
    </source>
</evidence>
<evidence type="ECO:0000313" key="7">
    <source>
        <dbReference type="EMBL" id="MDH2391971.1"/>
    </source>
</evidence>
<dbReference type="InterPro" id="IPR023296">
    <property type="entry name" value="Glyco_hydro_beta-prop_sf"/>
</dbReference>
<keyword evidence="5" id="KW-0732">Signal</keyword>
<evidence type="ECO:0000259" key="6">
    <source>
        <dbReference type="PROSITE" id="PS51175"/>
    </source>
</evidence>
<feature type="signal peptide" evidence="5">
    <location>
        <begin position="1"/>
        <end position="25"/>
    </location>
</feature>
<keyword evidence="8" id="KW-1185">Reference proteome</keyword>
<dbReference type="InterPro" id="IPR005084">
    <property type="entry name" value="CBM6"/>
</dbReference>
<evidence type="ECO:0000256" key="1">
    <source>
        <dbReference type="ARBA" id="ARBA00009865"/>
    </source>
</evidence>
<dbReference type="PROSITE" id="PS51175">
    <property type="entry name" value="CBM6"/>
    <property type="match status" value="1"/>
</dbReference>
<dbReference type="Proteomes" id="UP001223144">
    <property type="component" value="Unassembled WGS sequence"/>
</dbReference>
<comment type="similarity">
    <text evidence="1 4">Belongs to the glycosyl hydrolase 43 family.</text>
</comment>
<dbReference type="InterPro" id="IPR006710">
    <property type="entry name" value="Glyco_hydro_43"/>
</dbReference>
<proteinExistence type="inferred from homology"/>
<dbReference type="InterPro" id="IPR051795">
    <property type="entry name" value="Glycosyl_Hydrlase_43"/>
</dbReference>
<protein>
    <submittedName>
        <fullName evidence="7">Family 43 glycosylhydrolase</fullName>
    </submittedName>
</protein>
<sequence length="489" mass="51171">MPYRRGRLLPALLAVLIAAAGPAAADPAATNAAADPAAANPAATGAAADLAAADPAATGAAAANPAAASAAAVVDGPVLGRNFPDPDVVKIGDTYHAYATSTVGRNIQHATSRDLVNWTLAASDPLPALGAWVDDGHRRVWAPDVFDNGDGYTMHYTAHDRASGKQCIGTALASSPDGPFRPVGDAPLICPAGQGGAIDAAGYTVNGRRHMLWKSDGNCCGLDAWIHLQPVSGDGTRTAGPAVRLFKQELPWEGGVVEAPTLIRRDGRYVLFYSAGSYEGYGYATGYAVADRLTGPYTKAAEPLISTESFAGAVRGPGGQDLVTGPDGRDRTVFHGWNADRSQRFMYAADLVFANGRPFVRGSAVRYQAEDARLHRAKVREAAGALGGRAVAYIDRDDSSVEFRAFAVSAGVHLLSVRYGNGSLDEGRPAGASHNLSVNGEDAGVVLYPYTGWDTWRHARRPVVLAAGWNTMRLSKGERHAELDCLEAG</sequence>
<reference evidence="7 8" key="1">
    <citation type="submission" date="2023-04" db="EMBL/GenBank/DDBJ databases">
        <title>Streptomyces chengmaiensis sp. nov. isolated from the stem of mangrove plant in Hainan.</title>
        <authorList>
            <person name="Huang X."/>
            <person name="Zhou S."/>
            <person name="Chu X."/>
            <person name="Xie Y."/>
            <person name="Lin Y."/>
        </authorList>
    </citation>
    <scope>NUCLEOTIDE SEQUENCE [LARGE SCALE GENOMIC DNA]</scope>
    <source>
        <strain evidence="7 8">HNM0663</strain>
    </source>
</reference>
<evidence type="ECO:0000256" key="3">
    <source>
        <dbReference type="ARBA" id="ARBA00023295"/>
    </source>
</evidence>
<dbReference type="Pfam" id="PF04616">
    <property type="entry name" value="Glyco_hydro_43"/>
    <property type="match status" value="1"/>
</dbReference>
<comment type="caution">
    <text evidence="7">The sequence shown here is derived from an EMBL/GenBank/DDBJ whole genome shotgun (WGS) entry which is preliminary data.</text>
</comment>
<accession>A0ABT6HTC5</accession>
<keyword evidence="3 4" id="KW-0326">Glycosidase</keyword>
<evidence type="ECO:0000256" key="4">
    <source>
        <dbReference type="RuleBase" id="RU361187"/>
    </source>
</evidence>
<dbReference type="RefSeq" id="WP_279930938.1">
    <property type="nucleotide sequence ID" value="NZ_JARWBG010000034.1"/>
</dbReference>
<dbReference type="PANTHER" id="PTHR42812">
    <property type="entry name" value="BETA-XYLOSIDASE"/>
    <property type="match status" value="1"/>
</dbReference>
<dbReference type="EMBL" id="JARWBG010000034">
    <property type="protein sequence ID" value="MDH2391971.1"/>
    <property type="molecule type" value="Genomic_DNA"/>
</dbReference>
<keyword evidence="2 4" id="KW-0378">Hydrolase</keyword>
<dbReference type="SUPFAM" id="SSF49785">
    <property type="entry name" value="Galactose-binding domain-like"/>
    <property type="match status" value="1"/>
</dbReference>
<dbReference type="Gene3D" id="2.60.120.260">
    <property type="entry name" value="Galactose-binding domain-like"/>
    <property type="match status" value="1"/>
</dbReference>
<dbReference type="InterPro" id="IPR008979">
    <property type="entry name" value="Galactose-bd-like_sf"/>
</dbReference>
<dbReference type="Gene3D" id="2.115.10.20">
    <property type="entry name" value="Glycosyl hydrolase domain, family 43"/>
    <property type="match status" value="1"/>
</dbReference>
<evidence type="ECO:0000313" key="8">
    <source>
        <dbReference type="Proteomes" id="UP001223144"/>
    </source>
</evidence>
<organism evidence="7 8">
    <name type="scientific">Streptomyces chengmaiensis</name>
    <dbReference type="NCBI Taxonomy" id="3040919"/>
    <lineage>
        <taxon>Bacteria</taxon>
        <taxon>Bacillati</taxon>
        <taxon>Actinomycetota</taxon>
        <taxon>Actinomycetes</taxon>
        <taxon>Kitasatosporales</taxon>
        <taxon>Streptomycetaceae</taxon>
        <taxon>Streptomyces</taxon>
    </lineage>
</organism>
<feature type="domain" description="CBM6" evidence="6">
    <location>
        <begin position="365"/>
        <end position="489"/>
    </location>
</feature>
<name>A0ABT6HTC5_9ACTN</name>